<keyword evidence="13" id="KW-1185">Reference proteome</keyword>
<proteinExistence type="predicted"/>
<dbReference type="RefSeq" id="WP_276265737.1">
    <property type="nucleotide sequence ID" value="NZ_JARJLM010000302.1"/>
</dbReference>
<organism evidence="12 13">
    <name type="scientific">Cupriavidus basilensis</name>
    <dbReference type="NCBI Taxonomy" id="68895"/>
    <lineage>
        <taxon>Bacteria</taxon>
        <taxon>Pseudomonadati</taxon>
        <taxon>Pseudomonadota</taxon>
        <taxon>Betaproteobacteria</taxon>
        <taxon>Burkholderiales</taxon>
        <taxon>Burkholderiaceae</taxon>
        <taxon>Cupriavidus</taxon>
    </lineage>
</organism>
<evidence type="ECO:0000256" key="5">
    <source>
        <dbReference type="ARBA" id="ARBA00022692"/>
    </source>
</evidence>
<accession>A0ABT6AQ62</accession>
<reference evidence="12 13" key="1">
    <citation type="submission" date="2023-03" db="EMBL/GenBank/DDBJ databases">
        <title>Draft assemblies of triclosan tolerant bacteria isolated from returned activated sludge.</title>
        <authorList>
            <person name="Van Hamelsveld S."/>
        </authorList>
    </citation>
    <scope>NUCLEOTIDE SEQUENCE [LARGE SCALE GENOMIC DNA]</scope>
    <source>
        <strain evidence="12 13">GW210010_S58</strain>
    </source>
</reference>
<dbReference type="Pfam" id="PF12792">
    <property type="entry name" value="CSS-motif"/>
    <property type="match status" value="1"/>
</dbReference>
<evidence type="ECO:0000256" key="10">
    <source>
        <dbReference type="SAM" id="Phobius"/>
    </source>
</evidence>
<evidence type="ECO:0000313" key="13">
    <source>
        <dbReference type="Proteomes" id="UP001216674"/>
    </source>
</evidence>
<dbReference type="Gene3D" id="3.20.20.450">
    <property type="entry name" value="EAL domain"/>
    <property type="match status" value="1"/>
</dbReference>
<dbReference type="PANTHER" id="PTHR33121">
    <property type="entry name" value="CYCLIC DI-GMP PHOSPHODIESTERASE PDEF"/>
    <property type="match status" value="1"/>
</dbReference>
<sequence length="533" mass="57769">MPTRIMRGRLTGLRLLSITMAAALPFLLMLQVIYIEAQRQAEEEAIAASEIVLRQTETMLNQAVNLTGVLATLAAQPCDQVAAQLQQIGAFRPYFRSLFLVRDDTLYCSSATGALQLPIPHLTKRPGPLPMGRSLYILPGTPKVPDRPALLVALRLDGGRGAIATLDGQYLQDLLAAASPRDRFAMAIVLKHSGSVLAGPGGSPLTTPGLDTLPPLPSERYSLSVHAGIQPSVIAALRNQLLAHYAPFMLLASLLLAYAAYRFHMQRLSMVAEIRRGMRNNEFHVHYQPLLELASGRTSGVEALIRWNKPGAGPIRPDLLFSVAEDNGLALPLTRHLFALIQRDVESLSFPPGFHIGVNITAEHLASTDMIADVQRLQQALHGKAPRLVLEITERKVVPDTDAVLKNIQALRAAGVQFAIDDFGTGHSSLAYLERFTVDYIKIDRGFVSVINTDAVNAPVLELIIALGARLDVTLIAEGIETETQAAYLRGKGVKYAQGFLFARPMSARALQSWIDSQSLQDPGSELGSGIAG</sequence>
<evidence type="ECO:0000256" key="8">
    <source>
        <dbReference type="ARBA" id="ARBA00023136"/>
    </source>
</evidence>
<dbReference type="Pfam" id="PF00563">
    <property type="entry name" value="EAL"/>
    <property type="match status" value="1"/>
</dbReference>
<dbReference type="EMBL" id="JARJLM010000302">
    <property type="protein sequence ID" value="MDF3834769.1"/>
    <property type="molecule type" value="Genomic_DNA"/>
</dbReference>
<feature type="domain" description="EAL" evidence="11">
    <location>
        <begin position="267"/>
        <end position="519"/>
    </location>
</feature>
<evidence type="ECO:0000256" key="2">
    <source>
        <dbReference type="ARBA" id="ARBA00012282"/>
    </source>
</evidence>
<protein>
    <recommendedName>
        <fullName evidence="2">cyclic-guanylate-specific phosphodiesterase</fullName>
        <ecNumber evidence="2">3.1.4.52</ecNumber>
    </recommendedName>
</protein>
<evidence type="ECO:0000256" key="3">
    <source>
        <dbReference type="ARBA" id="ARBA00022475"/>
    </source>
</evidence>
<dbReference type="SUPFAM" id="SSF141868">
    <property type="entry name" value="EAL domain-like"/>
    <property type="match status" value="1"/>
</dbReference>
<dbReference type="CDD" id="cd01948">
    <property type="entry name" value="EAL"/>
    <property type="match status" value="1"/>
</dbReference>
<dbReference type="InterPro" id="IPR024744">
    <property type="entry name" value="CSS-motif_dom"/>
</dbReference>
<evidence type="ECO:0000256" key="1">
    <source>
        <dbReference type="ARBA" id="ARBA00004651"/>
    </source>
</evidence>
<evidence type="ECO:0000313" key="12">
    <source>
        <dbReference type="EMBL" id="MDF3834769.1"/>
    </source>
</evidence>
<keyword evidence="7 10" id="KW-1133">Transmembrane helix</keyword>
<evidence type="ECO:0000256" key="4">
    <source>
        <dbReference type="ARBA" id="ARBA00022636"/>
    </source>
</evidence>
<dbReference type="EC" id="3.1.4.52" evidence="2"/>
<dbReference type="InterPro" id="IPR001633">
    <property type="entry name" value="EAL_dom"/>
</dbReference>
<keyword evidence="4" id="KW-0973">c-di-GMP</keyword>
<dbReference type="Proteomes" id="UP001216674">
    <property type="component" value="Unassembled WGS sequence"/>
</dbReference>
<keyword evidence="6" id="KW-0378">Hydrolase</keyword>
<keyword evidence="3" id="KW-1003">Cell membrane</keyword>
<name>A0ABT6AQ62_9BURK</name>
<feature type="transmembrane region" description="Helical" evidence="10">
    <location>
        <begin position="12"/>
        <end position="34"/>
    </location>
</feature>
<dbReference type="PROSITE" id="PS50883">
    <property type="entry name" value="EAL"/>
    <property type="match status" value="1"/>
</dbReference>
<dbReference type="InterPro" id="IPR035919">
    <property type="entry name" value="EAL_sf"/>
</dbReference>
<dbReference type="SMART" id="SM00052">
    <property type="entry name" value="EAL"/>
    <property type="match status" value="1"/>
</dbReference>
<evidence type="ECO:0000256" key="9">
    <source>
        <dbReference type="ARBA" id="ARBA00034290"/>
    </source>
</evidence>
<keyword evidence="5 10" id="KW-0812">Transmembrane</keyword>
<evidence type="ECO:0000256" key="6">
    <source>
        <dbReference type="ARBA" id="ARBA00022801"/>
    </source>
</evidence>
<comment type="subcellular location">
    <subcellularLocation>
        <location evidence="1">Cell membrane</location>
        <topology evidence="1">Multi-pass membrane protein</topology>
    </subcellularLocation>
</comment>
<evidence type="ECO:0000259" key="11">
    <source>
        <dbReference type="PROSITE" id="PS50883"/>
    </source>
</evidence>
<gene>
    <name evidence="12" type="ORF">P3W85_17650</name>
</gene>
<dbReference type="InterPro" id="IPR050706">
    <property type="entry name" value="Cyclic-di-GMP_PDE-like"/>
</dbReference>
<comment type="caution">
    <text evidence="12">The sequence shown here is derived from an EMBL/GenBank/DDBJ whole genome shotgun (WGS) entry which is preliminary data.</text>
</comment>
<evidence type="ECO:0000256" key="7">
    <source>
        <dbReference type="ARBA" id="ARBA00022989"/>
    </source>
</evidence>
<keyword evidence="8 10" id="KW-0472">Membrane</keyword>
<comment type="catalytic activity">
    <reaction evidence="9">
        <text>3',3'-c-di-GMP + H2O = 5'-phosphoguanylyl(3'-&gt;5')guanosine + H(+)</text>
        <dbReference type="Rhea" id="RHEA:24902"/>
        <dbReference type="ChEBI" id="CHEBI:15377"/>
        <dbReference type="ChEBI" id="CHEBI:15378"/>
        <dbReference type="ChEBI" id="CHEBI:58754"/>
        <dbReference type="ChEBI" id="CHEBI:58805"/>
        <dbReference type="EC" id="3.1.4.52"/>
    </reaction>
</comment>
<dbReference type="PANTHER" id="PTHR33121:SF79">
    <property type="entry name" value="CYCLIC DI-GMP PHOSPHODIESTERASE PDED-RELATED"/>
    <property type="match status" value="1"/>
</dbReference>